<gene>
    <name evidence="15" type="primary">LOC107012706</name>
</gene>
<feature type="signal peptide" evidence="10">
    <location>
        <begin position="1"/>
        <end position="26"/>
    </location>
</feature>
<reference evidence="15" key="2">
    <citation type="submission" date="2025-08" db="UniProtKB">
        <authorList>
            <consortium name="RefSeq"/>
        </authorList>
    </citation>
    <scope>IDENTIFICATION</scope>
</reference>
<evidence type="ECO:0000256" key="9">
    <source>
        <dbReference type="ARBA" id="ARBA00023180"/>
    </source>
</evidence>
<evidence type="ECO:0000256" key="1">
    <source>
        <dbReference type="ARBA" id="ARBA00001947"/>
    </source>
</evidence>
<dbReference type="InterPro" id="IPR041792">
    <property type="entry name" value="MPP_PAP"/>
</dbReference>
<dbReference type="Pfam" id="PF00149">
    <property type="entry name" value="Metallophos"/>
    <property type="match status" value="1"/>
</dbReference>
<dbReference type="Pfam" id="PF14008">
    <property type="entry name" value="Metallophos_C"/>
    <property type="match status" value="1"/>
</dbReference>
<dbReference type="PANTHER" id="PTHR45778">
    <property type="entry name" value="PURPLE ACID PHOSPHATASE-RELATED"/>
    <property type="match status" value="1"/>
</dbReference>
<dbReference type="PANTHER" id="PTHR45778:SF3">
    <property type="entry name" value="PURPLE ACID PHOSPHATASE"/>
    <property type="match status" value="1"/>
</dbReference>
<evidence type="ECO:0000259" key="11">
    <source>
        <dbReference type="Pfam" id="PF00149"/>
    </source>
</evidence>
<dbReference type="SUPFAM" id="SSF56300">
    <property type="entry name" value="Metallo-dependent phosphatases"/>
    <property type="match status" value="1"/>
</dbReference>
<organism evidence="14 15">
    <name type="scientific">Solanum pennellii</name>
    <name type="common">Tomato</name>
    <name type="synonym">Lycopersicon pennellii</name>
    <dbReference type="NCBI Taxonomy" id="28526"/>
    <lineage>
        <taxon>Eukaryota</taxon>
        <taxon>Viridiplantae</taxon>
        <taxon>Streptophyta</taxon>
        <taxon>Embryophyta</taxon>
        <taxon>Tracheophyta</taxon>
        <taxon>Spermatophyta</taxon>
        <taxon>Magnoliopsida</taxon>
        <taxon>eudicotyledons</taxon>
        <taxon>Gunneridae</taxon>
        <taxon>Pentapetalae</taxon>
        <taxon>asterids</taxon>
        <taxon>lamiids</taxon>
        <taxon>Solanales</taxon>
        <taxon>Solanaceae</taxon>
        <taxon>Solanoideae</taxon>
        <taxon>Solaneae</taxon>
        <taxon>Solanum</taxon>
        <taxon>Solanum subgen. Lycopersicon</taxon>
    </lineage>
</organism>
<keyword evidence="14" id="KW-1185">Reference proteome</keyword>
<evidence type="ECO:0000256" key="4">
    <source>
        <dbReference type="ARBA" id="ARBA00008723"/>
    </source>
</evidence>
<name>A0ABM1V2I0_SOLPN</name>
<comment type="catalytic activity">
    <reaction evidence="10">
        <text>a phosphate monoester + H2O = an alcohol + phosphate</text>
        <dbReference type="Rhea" id="RHEA:15017"/>
        <dbReference type="ChEBI" id="CHEBI:15377"/>
        <dbReference type="ChEBI" id="CHEBI:30879"/>
        <dbReference type="ChEBI" id="CHEBI:43474"/>
        <dbReference type="ChEBI" id="CHEBI:67140"/>
        <dbReference type="EC" id="3.1.3.2"/>
    </reaction>
</comment>
<dbReference type="SUPFAM" id="SSF49363">
    <property type="entry name" value="Purple acid phosphatase, N-terminal domain"/>
    <property type="match status" value="1"/>
</dbReference>
<dbReference type="RefSeq" id="XP_027769948.1">
    <property type="nucleotide sequence ID" value="XM_027914147.1"/>
</dbReference>
<proteinExistence type="inferred from homology"/>
<feature type="domain" description="Purple acid phosphatase N-terminal" evidence="13">
    <location>
        <begin position="142"/>
        <end position="230"/>
    </location>
</feature>
<dbReference type="InterPro" id="IPR029052">
    <property type="entry name" value="Metallo-depent_PP-like"/>
</dbReference>
<dbReference type="Pfam" id="PF16656">
    <property type="entry name" value="Pur_ac_phosph_N"/>
    <property type="match status" value="1"/>
</dbReference>
<evidence type="ECO:0000256" key="6">
    <source>
        <dbReference type="ARBA" id="ARBA00022525"/>
    </source>
</evidence>
<evidence type="ECO:0000256" key="3">
    <source>
        <dbReference type="ARBA" id="ARBA00004613"/>
    </source>
</evidence>
<dbReference type="Proteomes" id="UP000694930">
    <property type="component" value="Chromosome 1"/>
</dbReference>
<keyword evidence="10" id="KW-0378">Hydrolase</keyword>
<dbReference type="EC" id="3.1.3.2" evidence="10"/>
<comment type="cofactor">
    <cofactor evidence="2">
        <name>Fe cation</name>
        <dbReference type="ChEBI" id="CHEBI:24875"/>
    </cofactor>
</comment>
<comment type="subcellular location">
    <subcellularLocation>
        <location evidence="3">Secreted</location>
    </subcellularLocation>
</comment>
<feature type="domain" description="Purple acid phosphatase C-terminal" evidence="12">
    <location>
        <begin position="485"/>
        <end position="542"/>
    </location>
</feature>
<reference evidence="14" key="1">
    <citation type="journal article" date="2014" name="Nat. Genet.">
        <title>The genome of the stress-tolerant wild tomato species Solanum pennellii.</title>
        <authorList>
            <person name="Bolger A."/>
            <person name="Scossa F."/>
            <person name="Bolger M.E."/>
            <person name="Lanz C."/>
            <person name="Maumus F."/>
            <person name="Tohge T."/>
            <person name="Quesneville H."/>
            <person name="Alseekh S."/>
            <person name="Sorensen I."/>
            <person name="Lichtenstein G."/>
            <person name="Fich E.A."/>
            <person name="Conte M."/>
            <person name="Keller H."/>
            <person name="Schneeberger K."/>
            <person name="Schwacke R."/>
            <person name="Ofner I."/>
            <person name="Vrebalov J."/>
            <person name="Xu Y."/>
            <person name="Osorio S."/>
            <person name="Aflitos S.A."/>
            <person name="Schijlen E."/>
            <person name="Jimenez-Gomez J.M."/>
            <person name="Ryngajllo M."/>
            <person name="Kimura S."/>
            <person name="Kumar R."/>
            <person name="Koenig D."/>
            <person name="Headland L.R."/>
            <person name="Maloof J.N."/>
            <person name="Sinha N."/>
            <person name="van Ham R.C."/>
            <person name="Lankhorst R.K."/>
            <person name="Mao L."/>
            <person name="Vogel A."/>
            <person name="Arsova B."/>
            <person name="Panstruga R."/>
            <person name="Fei Z."/>
            <person name="Rose J.K."/>
            <person name="Zamir D."/>
            <person name="Carrari F."/>
            <person name="Giovannoni J.J."/>
            <person name="Weigel D."/>
            <person name="Usadel B."/>
            <person name="Fernie A.R."/>
        </authorList>
    </citation>
    <scope>NUCLEOTIDE SEQUENCE [LARGE SCALE GENOMIC DNA]</scope>
    <source>
        <strain evidence="14">cv. LA0716</strain>
    </source>
</reference>
<dbReference type="Gene3D" id="3.60.21.10">
    <property type="match status" value="1"/>
</dbReference>
<evidence type="ECO:0000259" key="12">
    <source>
        <dbReference type="Pfam" id="PF14008"/>
    </source>
</evidence>
<evidence type="ECO:0000313" key="15">
    <source>
        <dbReference type="RefSeq" id="XP_027769948.1"/>
    </source>
</evidence>
<dbReference type="InterPro" id="IPR008963">
    <property type="entry name" value="Purple_acid_Pase-like_N"/>
</dbReference>
<keyword evidence="6" id="KW-0964">Secreted</keyword>
<evidence type="ECO:0000256" key="10">
    <source>
        <dbReference type="RuleBase" id="RU361203"/>
    </source>
</evidence>
<keyword evidence="7 10" id="KW-0732">Signal</keyword>
<dbReference type="InterPro" id="IPR015914">
    <property type="entry name" value="PAPs_N"/>
</dbReference>
<feature type="chain" id="PRO_5044992432" description="Purple acid phosphatase" evidence="10">
    <location>
        <begin position="27"/>
        <end position="549"/>
    </location>
</feature>
<dbReference type="GeneID" id="107012706"/>
<dbReference type="InterPro" id="IPR004843">
    <property type="entry name" value="Calcineurin-like_PHP"/>
</dbReference>
<comment type="cofactor">
    <cofactor evidence="1">
        <name>Zn(2+)</name>
        <dbReference type="ChEBI" id="CHEBI:29105"/>
    </cofactor>
</comment>
<evidence type="ECO:0000256" key="7">
    <source>
        <dbReference type="ARBA" id="ARBA00022729"/>
    </source>
</evidence>
<evidence type="ECO:0000256" key="2">
    <source>
        <dbReference type="ARBA" id="ARBA00001962"/>
    </source>
</evidence>
<keyword evidence="9" id="KW-0325">Glycoprotein</keyword>
<keyword evidence="8" id="KW-0862">Zinc</keyword>
<evidence type="ECO:0000256" key="5">
    <source>
        <dbReference type="ARBA" id="ARBA00011738"/>
    </source>
</evidence>
<sequence length="549" mass="61241">MASSFSNYFKFLLSILFFIIFFTCHSFSSSNYSLSNIVINSTSEFINHTAISEFRILNRRILTQCPDPNPYLSITTASNSTLSDESFVTVHISGVLVPSKGDWVGMISPSYSDTSSCPLNALQYQQTGDLSELPLLCHYPVKMRVTWVSGDKTPQQLQYGYGKSQTSQVSTFTQKDMCSSILKSPAKDFGWHDPGFIHSAVMTGLNPSTTNSYTYGSDSSGWSERITFKTPPAGGTNEVRFLAYGDMGKAPRDPSAEHYIQPGSLSVVKAMVDEVSSGNVDSIFHIGDISYATGFLVEWDYFLHLITPIASRISYMTAIGNHERDYIGTGSVYGTPDSGGECGVPYETYFQMPTQAKDKPWYSIEQGSVHFTVISTEHDWSQNSEQYEWMKNDMASVDRTRTPWLIFTGHRPMYSSVTGGILQNVDDDFVEAVEPLLLANKVDLALFGHVHNYERTCAVYQKECKAMPTKDASGIDTYDNSNYSAPVHAVIGMAGFNLDQFPSQADEWSLVRKVEFGYVRVHATRNSLTVEYVNANTRKLEDNFKIIKS</sequence>
<comment type="subunit">
    <text evidence="5">Homodimer.</text>
</comment>
<evidence type="ECO:0000256" key="8">
    <source>
        <dbReference type="ARBA" id="ARBA00022833"/>
    </source>
</evidence>
<dbReference type="CDD" id="cd00839">
    <property type="entry name" value="MPP_PAPs"/>
    <property type="match status" value="1"/>
</dbReference>
<accession>A0ABM1V2I0</accession>
<comment type="similarity">
    <text evidence="4 10">Belongs to the metallophosphoesterase superfamily. Purple acid phosphatase family.</text>
</comment>
<evidence type="ECO:0000259" key="13">
    <source>
        <dbReference type="Pfam" id="PF16656"/>
    </source>
</evidence>
<feature type="domain" description="Calcineurin-like phosphoesterase" evidence="11">
    <location>
        <begin position="240"/>
        <end position="453"/>
    </location>
</feature>
<protein>
    <recommendedName>
        <fullName evidence="10">Purple acid phosphatase</fullName>
        <ecNumber evidence="10">3.1.3.2</ecNumber>
    </recommendedName>
</protein>
<dbReference type="Gene3D" id="2.60.40.380">
    <property type="entry name" value="Purple acid phosphatase-like, N-terminal"/>
    <property type="match status" value="1"/>
</dbReference>
<evidence type="ECO:0000313" key="14">
    <source>
        <dbReference type="Proteomes" id="UP000694930"/>
    </source>
</evidence>
<dbReference type="InterPro" id="IPR025733">
    <property type="entry name" value="PAPs_C"/>
</dbReference>